<feature type="transmembrane region" description="Helical" evidence="1">
    <location>
        <begin position="180"/>
        <end position="201"/>
    </location>
</feature>
<feature type="transmembrane region" description="Helical" evidence="1">
    <location>
        <begin position="149"/>
        <end position="168"/>
    </location>
</feature>
<dbReference type="GO" id="GO:0015293">
    <property type="term" value="F:symporter activity"/>
    <property type="evidence" value="ECO:0007669"/>
    <property type="project" value="InterPro"/>
</dbReference>
<proteinExistence type="predicted"/>
<dbReference type="PANTHER" id="PTHR11328">
    <property type="entry name" value="MAJOR FACILITATOR SUPERFAMILY DOMAIN-CONTAINING PROTEIN"/>
    <property type="match status" value="1"/>
</dbReference>
<organism evidence="2 3">
    <name type="scientific">Butyrivibrio fibrisolvens</name>
    <dbReference type="NCBI Taxonomy" id="831"/>
    <lineage>
        <taxon>Bacteria</taxon>
        <taxon>Bacillati</taxon>
        <taxon>Bacillota</taxon>
        <taxon>Clostridia</taxon>
        <taxon>Lachnospirales</taxon>
        <taxon>Lachnospiraceae</taxon>
        <taxon>Butyrivibrio</taxon>
    </lineage>
</organism>
<dbReference type="AlphaFoldDB" id="A0A1H9SE33"/>
<dbReference type="NCBIfam" id="TIGR00792">
    <property type="entry name" value="gph"/>
    <property type="match status" value="1"/>
</dbReference>
<name>A0A1H9SE33_BUTFI</name>
<feature type="transmembrane region" description="Helical" evidence="1">
    <location>
        <begin position="328"/>
        <end position="351"/>
    </location>
</feature>
<feature type="transmembrane region" description="Helical" evidence="1">
    <location>
        <begin position="234"/>
        <end position="252"/>
    </location>
</feature>
<dbReference type="InterPro" id="IPR039672">
    <property type="entry name" value="MFS_2"/>
</dbReference>
<keyword evidence="1" id="KW-0472">Membrane</keyword>
<evidence type="ECO:0000313" key="2">
    <source>
        <dbReference type="EMBL" id="SER83306.1"/>
    </source>
</evidence>
<evidence type="ECO:0000313" key="3">
    <source>
        <dbReference type="Proteomes" id="UP000182584"/>
    </source>
</evidence>
<evidence type="ECO:0000256" key="1">
    <source>
        <dbReference type="SAM" id="Phobius"/>
    </source>
</evidence>
<accession>A0A1H9SE33</accession>
<feature type="transmembrane region" description="Helical" evidence="1">
    <location>
        <begin position="382"/>
        <end position="399"/>
    </location>
</feature>
<feature type="transmembrane region" description="Helical" evidence="1">
    <location>
        <begin position="272"/>
        <end position="290"/>
    </location>
</feature>
<keyword evidence="1" id="KW-1133">Transmembrane helix</keyword>
<protein>
    <submittedName>
        <fullName evidence="2">Glycoside/pentoside/hexuronide:cation symporter, GPH family</fullName>
    </submittedName>
</protein>
<feature type="transmembrane region" description="Helical" evidence="1">
    <location>
        <begin position="80"/>
        <end position="99"/>
    </location>
</feature>
<dbReference type="InterPro" id="IPR036259">
    <property type="entry name" value="MFS_trans_sf"/>
</dbReference>
<feature type="transmembrane region" description="Helical" evidence="1">
    <location>
        <begin position="12"/>
        <end position="35"/>
    </location>
</feature>
<dbReference type="InterPro" id="IPR001927">
    <property type="entry name" value="Na/Gal_symport"/>
</dbReference>
<dbReference type="Pfam" id="PF13347">
    <property type="entry name" value="MFS_2"/>
    <property type="match status" value="1"/>
</dbReference>
<dbReference type="GO" id="GO:0005886">
    <property type="term" value="C:plasma membrane"/>
    <property type="evidence" value="ECO:0007669"/>
    <property type="project" value="TreeGrafter"/>
</dbReference>
<dbReference type="CDD" id="cd17332">
    <property type="entry name" value="MFS_MelB_like"/>
    <property type="match status" value="1"/>
</dbReference>
<reference evidence="2 3" key="1">
    <citation type="submission" date="2016-10" db="EMBL/GenBank/DDBJ databases">
        <authorList>
            <person name="de Groot N.N."/>
        </authorList>
    </citation>
    <scope>NUCLEOTIDE SEQUENCE [LARGE SCALE GENOMIC DNA]</scope>
    <source>
        <strain evidence="2 3">AR40</strain>
    </source>
</reference>
<dbReference type="Proteomes" id="UP000182584">
    <property type="component" value="Unassembled WGS sequence"/>
</dbReference>
<dbReference type="OrthoDB" id="9764596at2"/>
<feature type="transmembrane region" description="Helical" evidence="1">
    <location>
        <begin position="41"/>
        <end position="68"/>
    </location>
</feature>
<feature type="transmembrane region" description="Helical" evidence="1">
    <location>
        <begin position="111"/>
        <end position="137"/>
    </location>
</feature>
<dbReference type="PANTHER" id="PTHR11328:SF24">
    <property type="entry name" value="MAJOR FACILITATOR SUPERFAMILY (MFS) PROFILE DOMAIN-CONTAINING PROTEIN"/>
    <property type="match status" value="1"/>
</dbReference>
<sequence>MNEKKLKFSEKLSYGISDFPEVVNSILAAFLTMFYTDSIGMAAGAVGTMFFLSKLFDGITDILAGVAIDKTRTKWGKARPWLLWLSVPTGLSVALIFFIPQNGSATMQFIYAFLTYNLFTSVMFTITGIARSALLALMTQDMKERASMATFGMFCGLGATIIGCSVTFPLVFKFGGDTTAWRIVFLIYGVIVTLGLLYGFFFSKEYVVSVAASNNKEEKLSFPEEVKLFFTNKYLLLALLMTVLVNFVTQVGQSSQTYFYTYTMGDVMLTTSLNLASVVPILVGIVFIVGPCIGKFGKKKTMYIGIIGQLIGFLIKGIAGMYVSVPLLVVGTVVSGICTGCLAVPVSTLFADGIDYGEYVTNHRIEGMGSAITSFSQKISSGLALASVGWVLSLTGYIANEIQSAATNTGIIALFAWIPAVLLVVIFLILKYVYKYDEIAETVVNTLNERRK</sequence>
<dbReference type="GO" id="GO:0006814">
    <property type="term" value="P:sodium ion transport"/>
    <property type="evidence" value="ECO:0007669"/>
    <property type="project" value="InterPro"/>
</dbReference>
<dbReference type="GO" id="GO:0008643">
    <property type="term" value="P:carbohydrate transport"/>
    <property type="evidence" value="ECO:0007669"/>
    <property type="project" value="InterPro"/>
</dbReference>
<dbReference type="Gene3D" id="1.20.1250.20">
    <property type="entry name" value="MFS general substrate transporter like domains"/>
    <property type="match status" value="1"/>
</dbReference>
<dbReference type="SUPFAM" id="SSF103473">
    <property type="entry name" value="MFS general substrate transporter"/>
    <property type="match status" value="1"/>
</dbReference>
<dbReference type="EMBL" id="FOGJ01000012">
    <property type="protein sequence ID" value="SER83306.1"/>
    <property type="molecule type" value="Genomic_DNA"/>
</dbReference>
<gene>
    <name evidence="2" type="ORF">SAMN04487884_11210</name>
</gene>
<dbReference type="RefSeq" id="WP_074756110.1">
    <property type="nucleotide sequence ID" value="NZ_FOGJ01000012.1"/>
</dbReference>
<feature type="transmembrane region" description="Helical" evidence="1">
    <location>
        <begin position="302"/>
        <end position="322"/>
    </location>
</feature>
<keyword evidence="1" id="KW-0812">Transmembrane</keyword>
<feature type="transmembrane region" description="Helical" evidence="1">
    <location>
        <begin position="411"/>
        <end position="430"/>
    </location>
</feature>